<dbReference type="Proteomes" id="UP000789572">
    <property type="component" value="Unassembled WGS sequence"/>
</dbReference>
<dbReference type="AlphaFoldDB" id="A0A9N9C235"/>
<gene>
    <name evidence="1" type="ORF">POCULU_LOCUS6680</name>
</gene>
<comment type="caution">
    <text evidence="1">The sequence shown here is derived from an EMBL/GenBank/DDBJ whole genome shotgun (WGS) entry which is preliminary data.</text>
</comment>
<sequence length="153" mass="17170">LDPSSVETCALPLTYGICSPAPYSPSLHSSYHNNSSETVPLFRAIISRGQLVHINTIYSTTVKVDYPEQEELEVKLYTSKKENVTYCDEEEVQLYGTLTVDLPDTEYGLDREIDIQLFVGDVSMTVTAYNKKKGEPYESAFELNKCALNELLS</sequence>
<dbReference type="PANTHER" id="PTHR14187">
    <property type="entry name" value="ALPHA KINASE/ELONGATION FACTOR 2 KINASE"/>
    <property type="match status" value="1"/>
</dbReference>
<name>A0A9N9C235_9GLOM</name>
<dbReference type="EMBL" id="CAJVPJ010001290">
    <property type="protein sequence ID" value="CAG8584965.1"/>
    <property type="molecule type" value="Genomic_DNA"/>
</dbReference>
<proteinExistence type="predicted"/>
<dbReference type="OrthoDB" id="2963168at2759"/>
<accession>A0A9N9C235</accession>
<feature type="non-terminal residue" evidence="1">
    <location>
        <position position="1"/>
    </location>
</feature>
<dbReference type="PANTHER" id="PTHR14187:SF5">
    <property type="entry name" value="HEAT SHOCK 70 KDA PROTEIN 12A"/>
    <property type="match status" value="1"/>
</dbReference>
<evidence type="ECO:0000313" key="1">
    <source>
        <dbReference type="EMBL" id="CAG8584965.1"/>
    </source>
</evidence>
<keyword evidence="2" id="KW-1185">Reference proteome</keyword>
<reference evidence="1" key="1">
    <citation type="submission" date="2021-06" db="EMBL/GenBank/DDBJ databases">
        <authorList>
            <person name="Kallberg Y."/>
            <person name="Tangrot J."/>
            <person name="Rosling A."/>
        </authorList>
    </citation>
    <scope>NUCLEOTIDE SEQUENCE</scope>
    <source>
        <strain evidence="1">IA702</strain>
    </source>
</reference>
<organism evidence="1 2">
    <name type="scientific">Paraglomus occultum</name>
    <dbReference type="NCBI Taxonomy" id="144539"/>
    <lineage>
        <taxon>Eukaryota</taxon>
        <taxon>Fungi</taxon>
        <taxon>Fungi incertae sedis</taxon>
        <taxon>Mucoromycota</taxon>
        <taxon>Glomeromycotina</taxon>
        <taxon>Glomeromycetes</taxon>
        <taxon>Paraglomerales</taxon>
        <taxon>Paraglomeraceae</taxon>
        <taxon>Paraglomus</taxon>
    </lineage>
</organism>
<evidence type="ECO:0000313" key="2">
    <source>
        <dbReference type="Proteomes" id="UP000789572"/>
    </source>
</evidence>
<protein>
    <submittedName>
        <fullName evidence="1">1067_t:CDS:1</fullName>
    </submittedName>
</protein>